<protein>
    <submittedName>
        <fullName evidence="5">ABC-2 type transport system ATP-binding protein</fullName>
    </submittedName>
</protein>
<proteinExistence type="predicted"/>
<dbReference type="Gene3D" id="3.40.50.300">
    <property type="entry name" value="P-loop containing nucleotide triphosphate hydrolases"/>
    <property type="match status" value="1"/>
</dbReference>
<evidence type="ECO:0000259" key="4">
    <source>
        <dbReference type="PROSITE" id="PS50893"/>
    </source>
</evidence>
<dbReference type="EMBL" id="JACHLR010000007">
    <property type="protein sequence ID" value="MBB4858701.1"/>
    <property type="molecule type" value="Genomic_DNA"/>
</dbReference>
<evidence type="ECO:0000313" key="6">
    <source>
        <dbReference type="Proteomes" id="UP000555448"/>
    </source>
</evidence>
<dbReference type="RefSeq" id="WP_376768767.1">
    <property type="nucleotide sequence ID" value="NZ_JACHLR010000007.1"/>
</dbReference>
<keyword evidence="1" id="KW-0813">Transport</keyword>
<dbReference type="InterPro" id="IPR003439">
    <property type="entry name" value="ABC_transporter-like_ATP-bd"/>
</dbReference>
<evidence type="ECO:0000313" key="5">
    <source>
        <dbReference type="EMBL" id="MBB4858701.1"/>
    </source>
</evidence>
<evidence type="ECO:0000256" key="2">
    <source>
        <dbReference type="ARBA" id="ARBA00022741"/>
    </source>
</evidence>
<dbReference type="InterPro" id="IPR051782">
    <property type="entry name" value="ABC_Transporter_VariousFunc"/>
</dbReference>
<keyword evidence="2" id="KW-0547">Nucleotide-binding</keyword>
<keyword evidence="6" id="KW-1185">Reference proteome</keyword>
<gene>
    <name evidence="5" type="ORF">HNO88_002027</name>
</gene>
<evidence type="ECO:0000256" key="1">
    <source>
        <dbReference type="ARBA" id="ARBA00022448"/>
    </source>
</evidence>
<dbReference type="PROSITE" id="PS00211">
    <property type="entry name" value="ABC_TRANSPORTER_1"/>
    <property type="match status" value="1"/>
</dbReference>
<dbReference type="InterPro" id="IPR027417">
    <property type="entry name" value="P-loop_NTPase"/>
</dbReference>
<feature type="domain" description="ABC transporter" evidence="4">
    <location>
        <begin position="23"/>
        <end position="252"/>
    </location>
</feature>
<dbReference type="InterPro" id="IPR003593">
    <property type="entry name" value="AAA+_ATPase"/>
</dbReference>
<accession>A0A7W7K9I6</accession>
<reference evidence="5 6" key="1">
    <citation type="submission" date="2020-08" db="EMBL/GenBank/DDBJ databases">
        <title>Functional genomics of gut bacteria from endangered species of beetles.</title>
        <authorList>
            <person name="Carlos-Shanley C."/>
        </authorList>
    </citation>
    <scope>NUCLEOTIDE SEQUENCE [LARGE SCALE GENOMIC DNA]</scope>
    <source>
        <strain evidence="5 6">S00245</strain>
    </source>
</reference>
<dbReference type="PROSITE" id="PS50893">
    <property type="entry name" value="ABC_TRANSPORTER_2"/>
    <property type="match status" value="1"/>
</dbReference>
<dbReference type="AlphaFoldDB" id="A0A7W7K9I6"/>
<sequence length="260" mass="27515">MSHDHDPAAGEQREVPMPTTDPILISDLTLGYGTHTVLDGLSLAVPAGSITALLGGNGAGKSTTLSALLGFARARTGTITVCGIDPAADPDEARRLIAYLPENVALYDHLSAFENADYLLALSGERPKRGTIEDALSAAGLQDRAWHRRLGGFSKGMRQKVAIAVALLRQVPVLLLDEPTSGLDPRATADFNALLAEVRARGTAVLMVTHDLLSAADIADRIAFLEAGRVEHEVAASGEERFDVRKLHARFQLGAGRLAA</sequence>
<dbReference type="SMART" id="SM00382">
    <property type="entry name" value="AAA"/>
    <property type="match status" value="1"/>
</dbReference>
<dbReference type="GO" id="GO:0016887">
    <property type="term" value="F:ATP hydrolysis activity"/>
    <property type="evidence" value="ECO:0007669"/>
    <property type="project" value="InterPro"/>
</dbReference>
<comment type="caution">
    <text evidence="5">The sequence shown here is derived from an EMBL/GenBank/DDBJ whole genome shotgun (WGS) entry which is preliminary data.</text>
</comment>
<name>A0A7W7K9I6_9SPHN</name>
<dbReference type="GO" id="GO:0005524">
    <property type="term" value="F:ATP binding"/>
    <property type="evidence" value="ECO:0007669"/>
    <property type="project" value="UniProtKB-KW"/>
</dbReference>
<dbReference type="SUPFAM" id="SSF52540">
    <property type="entry name" value="P-loop containing nucleoside triphosphate hydrolases"/>
    <property type="match status" value="1"/>
</dbReference>
<dbReference type="PANTHER" id="PTHR42939:SF1">
    <property type="entry name" value="ABC TRANSPORTER ATP-BINDING PROTEIN ALBC-RELATED"/>
    <property type="match status" value="1"/>
</dbReference>
<dbReference type="InterPro" id="IPR017871">
    <property type="entry name" value="ABC_transporter-like_CS"/>
</dbReference>
<dbReference type="Pfam" id="PF00005">
    <property type="entry name" value="ABC_tran"/>
    <property type="match status" value="1"/>
</dbReference>
<dbReference type="Proteomes" id="UP000555448">
    <property type="component" value="Unassembled WGS sequence"/>
</dbReference>
<evidence type="ECO:0000256" key="3">
    <source>
        <dbReference type="ARBA" id="ARBA00022840"/>
    </source>
</evidence>
<keyword evidence="3 5" id="KW-0067">ATP-binding</keyword>
<dbReference type="PANTHER" id="PTHR42939">
    <property type="entry name" value="ABC TRANSPORTER ATP-BINDING PROTEIN ALBC-RELATED"/>
    <property type="match status" value="1"/>
</dbReference>
<organism evidence="5 6">
    <name type="scientific">Novosphingobium chloroacetimidivorans</name>
    <dbReference type="NCBI Taxonomy" id="1428314"/>
    <lineage>
        <taxon>Bacteria</taxon>
        <taxon>Pseudomonadati</taxon>
        <taxon>Pseudomonadota</taxon>
        <taxon>Alphaproteobacteria</taxon>
        <taxon>Sphingomonadales</taxon>
        <taxon>Sphingomonadaceae</taxon>
        <taxon>Novosphingobium</taxon>
    </lineage>
</organism>
<dbReference type="CDD" id="cd03230">
    <property type="entry name" value="ABC_DR_subfamily_A"/>
    <property type="match status" value="1"/>
</dbReference>